<evidence type="ECO:0000256" key="3">
    <source>
        <dbReference type="ARBA" id="ARBA00022763"/>
    </source>
</evidence>
<dbReference type="PANTHER" id="PTHR23196:SF34">
    <property type="entry name" value="MEDIATOR OF DNA DAMAGE CHECKPOINT PROTEIN 1"/>
    <property type="match status" value="1"/>
</dbReference>
<feature type="compositionally biased region" description="Polar residues" evidence="6">
    <location>
        <begin position="360"/>
        <end position="374"/>
    </location>
</feature>
<sequence length="615" mass="67017">MRGRKTAKQREDVDEEQIKKSAEQKNLQGEMDATELREEEETENEKRETDKSISSLVSQEGKGRGRGRGAKGSREAAAVGSRSSRRITAAAGQTEQPLSRSDSIDSERSSVSSLNRGRGGRQRERGRKTEPEPEITAPVVNKRSSRRIKAQESSIKLHHEGDEEGAGSHLAGTSRGQQQANATESEPAVLSDERQSNQEETILEKSPAPKRNVRGRGQKTAKTETLEKPGAPAITDVKEFKDKRKGQKRELEVNTEEKPPKVSKGNIEAQKTEIRVDTGNDAIPEAIPVADQVRRTGRASQTLVEKNAQESLLEGEGKGVEDVGVETSKRRAGGRRSVIQGNRKDVPKDGTASEAKQEENVGTSQLEQPQTPKSRPSRKRQSLEDSPSLAKTPRSSPGSPATSQRRRTGSQAYKVLFTGVVDEAGERVLARLGGSMAKGVADMNCLVTDKVRRTVKFLCALAKGVPVVTTEWLEKSGKAGTFLSTANFLVKDPEQEAKFSFSLEESLKAAARQPLLEGYKIHVTKSVKPEPPHMKDIISSSGATFLPKMPTSHKPQTVVISCEEDRQLCGPAVSASLPIVTAEFILTGILQQKLDFQTHVLSPPAEGRGRGKRKT</sequence>
<protein>
    <recommendedName>
        <fullName evidence="7">BRCT domain-containing protein</fullName>
    </recommendedName>
</protein>
<dbReference type="Pfam" id="PF16770">
    <property type="entry name" value="RTT107_BRCT_5"/>
    <property type="match status" value="1"/>
</dbReference>
<dbReference type="InterPro" id="IPR036420">
    <property type="entry name" value="BRCT_dom_sf"/>
</dbReference>
<feature type="domain" description="BRCT" evidence="7">
    <location>
        <begin position="412"/>
        <end position="490"/>
    </location>
</feature>
<dbReference type="EMBL" id="CM012452">
    <property type="protein sequence ID" value="RVE62804.1"/>
    <property type="molecule type" value="Genomic_DNA"/>
</dbReference>
<keyword evidence="3" id="KW-0227">DNA damage</keyword>
<evidence type="ECO:0000313" key="8">
    <source>
        <dbReference type="EMBL" id="RVE62804.1"/>
    </source>
</evidence>
<dbReference type="OrthoDB" id="342264at2759"/>
<feature type="compositionally biased region" description="Basic and acidic residues" evidence="6">
    <location>
        <begin position="236"/>
        <end position="260"/>
    </location>
</feature>
<feature type="compositionally biased region" description="Polar residues" evidence="6">
    <location>
        <begin position="174"/>
        <end position="184"/>
    </location>
</feature>
<keyword evidence="2" id="KW-0597">Phosphoprotein</keyword>
<accession>A0A437CJS5</accession>
<keyword evidence="4" id="KW-0234">DNA repair</keyword>
<dbReference type="Gene3D" id="3.40.50.10190">
    <property type="entry name" value="BRCT domain"/>
    <property type="match status" value="2"/>
</dbReference>
<feature type="compositionally biased region" description="Basic and acidic residues" evidence="6">
    <location>
        <begin position="121"/>
        <end position="131"/>
    </location>
</feature>
<dbReference type="InterPro" id="IPR001357">
    <property type="entry name" value="BRCT_dom"/>
</dbReference>
<evidence type="ECO:0000256" key="6">
    <source>
        <dbReference type="SAM" id="MobiDB-lite"/>
    </source>
</evidence>
<keyword evidence="5" id="KW-0539">Nucleus</keyword>
<keyword evidence="9" id="KW-1185">Reference proteome</keyword>
<comment type="subcellular location">
    <subcellularLocation>
        <location evidence="1">Nucleus</location>
    </subcellularLocation>
</comment>
<feature type="compositionally biased region" description="Basic and acidic residues" evidence="6">
    <location>
        <begin position="8"/>
        <end position="23"/>
    </location>
</feature>
<dbReference type="SUPFAM" id="SSF52113">
    <property type="entry name" value="BRCT domain"/>
    <property type="match status" value="2"/>
</dbReference>
<feature type="compositionally biased region" description="Polar residues" evidence="6">
    <location>
        <begin position="393"/>
        <end position="403"/>
    </location>
</feature>
<evidence type="ECO:0000256" key="5">
    <source>
        <dbReference type="ARBA" id="ARBA00023242"/>
    </source>
</evidence>
<reference evidence="8 9" key="2">
    <citation type="submission" date="2019-01" db="EMBL/GenBank/DDBJ databases">
        <title>A chromosome length genome reference of the Java medaka (oryzias javanicus).</title>
        <authorList>
            <person name="Herpin A."/>
            <person name="Takehana Y."/>
            <person name="Naruse K."/>
            <person name="Ansai S."/>
            <person name="Kawaguchi M."/>
        </authorList>
    </citation>
    <scope>NUCLEOTIDE SEQUENCE [LARGE SCALE GENOMIC DNA]</scope>
    <source>
        <strain evidence="8">RS831</strain>
        <tissue evidence="8">Whole body</tissue>
    </source>
</reference>
<dbReference type="PANTHER" id="PTHR23196">
    <property type="entry name" value="PAX TRANSCRIPTION ACTIVATION DOMAIN INTERACTING PROTEIN"/>
    <property type="match status" value="1"/>
</dbReference>
<dbReference type="Proteomes" id="UP000283210">
    <property type="component" value="Chromosome 16"/>
</dbReference>
<gene>
    <name evidence="8" type="ORF">OJAV_G00161550</name>
</gene>
<dbReference type="GO" id="GO:0006281">
    <property type="term" value="P:DNA repair"/>
    <property type="evidence" value="ECO:0007669"/>
    <property type="project" value="UniProtKB-KW"/>
</dbReference>
<dbReference type="PROSITE" id="PS50172">
    <property type="entry name" value="BRCT"/>
    <property type="match status" value="1"/>
</dbReference>
<dbReference type="CDD" id="cd17744">
    <property type="entry name" value="BRCT_MDC1_rpt1"/>
    <property type="match status" value="1"/>
</dbReference>
<dbReference type="GO" id="GO:0005634">
    <property type="term" value="C:nucleus"/>
    <property type="evidence" value="ECO:0007669"/>
    <property type="project" value="UniProtKB-SubCell"/>
</dbReference>
<organism evidence="8 9">
    <name type="scientific">Oryzias javanicus</name>
    <name type="common">Javanese ricefish</name>
    <name type="synonym">Aplocheilus javanicus</name>
    <dbReference type="NCBI Taxonomy" id="123683"/>
    <lineage>
        <taxon>Eukaryota</taxon>
        <taxon>Metazoa</taxon>
        <taxon>Chordata</taxon>
        <taxon>Craniata</taxon>
        <taxon>Vertebrata</taxon>
        <taxon>Euteleostomi</taxon>
        <taxon>Actinopterygii</taxon>
        <taxon>Neopterygii</taxon>
        <taxon>Teleostei</taxon>
        <taxon>Neoteleostei</taxon>
        <taxon>Acanthomorphata</taxon>
        <taxon>Ovalentaria</taxon>
        <taxon>Atherinomorphae</taxon>
        <taxon>Beloniformes</taxon>
        <taxon>Adrianichthyidae</taxon>
        <taxon>Oryziinae</taxon>
        <taxon>Oryzias</taxon>
    </lineage>
</organism>
<feature type="region of interest" description="Disordered" evidence="6">
    <location>
        <begin position="1"/>
        <end position="409"/>
    </location>
</feature>
<evidence type="ECO:0000256" key="1">
    <source>
        <dbReference type="ARBA" id="ARBA00004123"/>
    </source>
</evidence>
<reference evidence="8 9" key="1">
    <citation type="submission" date="2018-11" db="EMBL/GenBank/DDBJ databases">
        <authorList>
            <person name="Lopez-Roques C."/>
            <person name="Donnadieu C."/>
            <person name="Bouchez O."/>
            <person name="Klopp C."/>
            <person name="Cabau C."/>
            <person name="Zahm M."/>
        </authorList>
    </citation>
    <scope>NUCLEOTIDE SEQUENCE [LARGE SCALE GENOMIC DNA]</scope>
    <source>
        <strain evidence="8">RS831</strain>
        <tissue evidence="8">Whole body</tissue>
    </source>
</reference>
<dbReference type="AlphaFoldDB" id="A0A437CJS5"/>
<dbReference type="InterPro" id="IPR051579">
    <property type="entry name" value="DDR_Transcriptional_Reg"/>
</dbReference>
<evidence type="ECO:0000313" key="9">
    <source>
        <dbReference type="Proteomes" id="UP000283210"/>
    </source>
</evidence>
<evidence type="ECO:0000256" key="4">
    <source>
        <dbReference type="ARBA" id="ARBA00023204"/>
    </source>
</evidence>
<dbReference type="Pfam" id="PF16589">
    <property type="entry name" value="BRCT_2"/>
    <property type="match status" value="1"/>
</dbReference>
<evidence type="ECO:0000259" key="7">
    <source>
        <dbReference type="PROSITE" id="PS50172"/>
    </source>
</evidence>
<proteinExistence type="predicted"/>
<name>A0A437CJS5_ORYJA</name>
<dbReference type="CDD" id="cd18441">
    <property type="entry name" value="BRCT_MDC1_rpt2"/>
    <property type="match status" value="1"/>
</dbReference>
<evidence type="ECO:0000256" key="2">
    <source>
        <dbReference type="ARBA" id="ARBA00022553"/>
    </source>
</evidence>
<dbReference type="SMART" id="SM00292">
    <property type="entry name" value="BRCT"/>
    <property type="match status" value="2"/>
</dbReference>